<keyword evidence="6" id="KW-1185">Reference proteome</keyword>
<gene>
    <name evidence="5" type="ORF">ACFSUS_02400</name>
</gene>
<keyword evidence="2" id="KW-0238">DNA-binding</keyword>
<accession>A0ABW5LXE2</accession>
<organism evidence="5 6">
    <name type="scientific">Spirosoma soli</name>
    <dbReference type="NCBI Taxonomy" id="1770529"/>
    <lineage>
        <taxon>Bacteria</taxon>
        <taxon>Pseudomonadati</taxon>
        <taxon>Bacteroidota</taxon>
        <taxon>Cytophagia</taxon>
        <taxon>Cytophagales</taxon>
        <taxon>Cytophagaceae</taxon>
        <taxon>Spirosoma</taxon>
    </lineage>
</organism>
<feature type="domain" description="HTH araC/xylS-type" evidence="4">
    <location>
        <begin position="159"/>
        <end position="258"/>
    </location>
</feature>
<protein>
    <submittedName>
        <fullName evidence="5">Helix-turn-helix domain-containing protein</fullName>
    </submittedName>
</protein>
<evidence type="ECO:0000313" key="6">
    <source>
        <dbReference type="Proteomes" id="UP001597469"/>
    </source>
</evidence>
<dbReference type="RefSeq" id="WP_381518523.1">
    <property type="nucleotide sequence ID" value="NZ_JBHULN010000001.1"/>
</dbReference>
<dbReference type="InterPro" id="IPR050204">
    <property type="entry name" value="AraC_XylS_family_regulators"/>
</dbReference>
<dbReference type="PROSITE" id="PS01124">
    <property type="entry name" value="HTH_ARAC_FAMILY_2"/>
    <property type="match status" value="1"/>
</dbReference>
<dbReference type="InterPro" id="IPR009057">
    <property type="entry name" value="Homeodomain-like_sf"/>
</dbReference>
<evidence type="ECO:0000256" key="3">
    <source>
        <dbReference type="ARBA" id="ARBA00023163"/>
    </source>
</evidence>
<keyword evidence="3" id="KW-0804">Transcription</keyword>
<dbReference type="InterPro" id="IPR018060">
    <property type="entry name" value="HTH_AraC"/>
</dbReference>
<evidence type="ECO:0000313" key="5">
    <source>
        <dbReference type="EMBL" id="MFD2569463.1"/>
    </source>
</evidence>
<keyword evidence="1" id="KW-0805">Transcription regulation</keyword>
<dbReference type="SUPFAM" id="SSF46689">
    <property type="entry name" value="Homeodomain-like"/>
    <property type="match status" value="1"/>
</dbReference>
<evidence type="ECO:0000256" key="2">
    <source>
        <dbReference type="ARBA" id="ARBA00023125"/>
    </source>
</evidence>
<dbReference type="InterPro" id="IPR046532">
    <property type="entry name" value="DUF6597"/>
</dbReference>
<dbReference type="Gene3D" id="1.10.10.60">
    <property type="entry name" value="Homeodomain-like"/>
    <property type="match status" value="1"/>
</dbReference>
<dbReference type="SMART" id="SM00342">
    <property type="entry name" value="HTH_ARAC"/>
    <property type="match status" value="1"/>
</dbReference>
<proteinExistence type="predicted"/>
<reference evidence="6" key="1">
    <citation type="journal article" date="2019" name="Int. J. Syst. Evol. Microbiol.">
        <title>The Global Catalogue of Microorganisms (GCM) 10K type strain sequencing project: providing services to taxonomists for standard genome sequencing and annotation.</title>
        <authorList>
            <consortium name="The Broad Institute Genomics Platform"/>
            <consortium name="The Broad Institute Genome Sequencing Center for Infectious Disease"/>
            <person name="Wu L."/>
            <person name="Ma J."/>
        </authorList>
    </citation>
    <scope>NUCLEOTIDE SEQUENCE [LARGE SCALE GENOMIC DNA]</scope>
    <source>
        <strain evidence="6">KCTC 42805</strain>
    </source>
</reference>
<evidence type="ECO:0000259" key="4">
    <source>
        <dbReference type="PROSITE" id="PS01124"/>
    </source>
</evidence>
<dbReference type="Pfam" id="PF12833">
    <property type="entry name" value="HTH_18"/>
    <property type="match status" value="1"/>
</dbReference>
<dbReference type="Proteomes" id="UP001597469">
    <property type="component" value="Unassembled WGS sequence"/>
</dbReference>
<dbReference type="PANTHER" id="PTHR46796:SF13">
    <property type="entry name" value="HTH-TYPE TRANSCRIPTIONAL ACTIVATOR RHAS"/>
    <property type="match status" value="1"/>
</dbReference>
<evidence type="ECO:0000256" key="1">
    <source>
        <dbReference type="ARBA" id="ARBA00023015"/>
    </source>
</evidence>
<dbReference type="EMBL" id="JBHULN010000001">
    <property type="protein sequence ID" value="MFD2569463.1"/>
    <property type="molecule type" value="Genomic_DNA"/>
</dbReference>
<sequence length="283" mass="31986">MKATVYVPHGLLALFVDKLWHIEANDLMLRGLNLPTLHTEWVINFSDHFAVQQSSGSSIITDESSWLSGLQTTPLRTITAGQHETMGALLKPWGLYALTGIGGFDLVNQTIASQDLVGPALYSVLDRLQQTNEATVKLKILERFLVSRYVDKDIPAYLFYASHYLQEQPFQDGIISDLCATLRISRKSLNESFQKYIGLSPSHYLRLNRFRTAAEAITTEPGRKLTDIAHQHHFFDQAHFIRLFREFANMTPGDYQKFVRMGSVNPFAATADTFSPSFIWEAA</sequence>
<dbReference type="PANTHER" id="PTHR46796">
    <property type="entry name" value="HTH-TYPE TRANSCRIPTIONAL ACTIVATOR RHAS-RELATED"/>
    <property type="match status" value="1"/>
</dbReference>
<name>A0ABW5LXE2_9BACT</name>
<dbReference type="Pfam" id="PF20240">
    <property type="entry name" value="DUF6597"/>
    <property type="match status" value="1"/>
</dbReference>
<comment type="caution">
    <text evidence="5">The sequence shown here is derived from an EMBL/GenBank/DDBJ whole genome shotgun (WGS) entry which is preliminary data.</text>
</comment>